<evidence type="ECO:0000256" key="3">
    <source>
        <dbReference type="ARBA" id="ARBA00023128"/>
    </source>
</evidence>
<sequence length="486" mass="52293">MSSYPSHEPLIPLPSTSAPPITSPTQASPNQSNSLLDLISSSPLESRTNPLFPERKPATSPSTRISRPQTPPLLGRDELPSSPGFGDFVSVPPAADPLAGFAEFATPVAEQPLRTQFVTDAKARSAETERRVMDEFRQAESRSNDPLGLLPEREVDFFTPELESERPTALRSSSELKRAESAPSLSAVDQLHSVLVPHAELPATPASVTSSPVLGLSGRLTLPRSWTSILGHSILGTEHTPTSHSPEFSPPAKPVREASITHTNPFIHTTSPPSGAPGYTGEQWDKGFGDDVASATSGPRLKLIGRTEMTTPILSVETAEKLRPYLPALRRLSPKWSLLYSLDQHGISLATFYARCEQPVTGGCLVAIRDSEGATFGVWCGDGVRRYEGYAGTGESFLWTQRQDGGPVKVFKWTGKNDYVRLCESEFISFGGGRNGKFGLYLDSALLDGESAPCPTFDNEPLCSGGALSTGTVKYECVGIEAWSIV</sequence>
<feature type="compositionally biased region" description="Polar residues" evidence="5">
    <location>
        <begin position="30"/>
        <end position="49"/>
    </location>
</feature>
<dbReference type="GO" id="GO:0005739">
    <property type="term" value="C:mitochondrion"/>
    <property type="evidence" value="ECO:0007669"/>
    <property type="project" value="UniProtKB-SubCell"/>
</dbReference>
<dbReference type="Pfam" id="PF07534">
    <property type="entry name" value="TLD"/>
    <property type="match status" value="1"/>
</dbReference>
<reference evidence="7" key="1">
    <citation type="submission" date="2021-01" db="EMBL/GenBank/DDBJ databases">
        <authorList>
            <person name="Kaushik A."/>
        </authorList>
    </citation>
    <scope>NUCLEOTIDE SEQUENCE</scope>
    <source>
        <strain evidence="7">AG2-2IIIB</strain>
    </source>
</reference>
<feature type="region of interest" description="Disordered" evidence="5">
    <location>
        <begin position="264"/>
        <end position="291"/>
    </location>
</feature>
<accession>A0A8H3A5J9</accession>
<dbReference type="PANTHER" id="PTHR23354">
    <property type="entry name" value="NUCLEOLAR PROTEIN 7/ESTROGEN RECEPTOR COACTIVATOR-RELATED"/>
    <property type="match status" value="1"/>
</dbReference>
<dbReference type="PROSITE" id="PS51886">
    <property type="entry name" value="TLDC"/>
    <property type="match status" value="1"/>
</dbReference>
<comment type="subcellular location">
    <subcellularLocation>
        <location evidence="1">Mitochondrion</location>
    </subcellularLocation>
</comment>
<dbReference type="InterPro" id="IPR006571">
    <property type="entry name" value="TLDc_dom"/>
</dbReference>
<comment type="caution">
    <text evidence="7">The sequence shown here is derived from an EMBL/GenBank/DDBJ whole genome shotgun (WGS) entry which is preliminary data.</text>
</comment>
<feature type="domain" description="TLDc" evidence="6">
    <location>
        <begin position="312"/>
        <end position="481"/>
    </location>
</feature>
<evidence type="ECO:0000313" key="7">
    <source>
        <dbReference type="EMBL" id="CAE6398017.1"/>
    </source>
</evidence>
<organism evidence="7 8">
    <name type="scientific">Rhizoctonia solani</name>
    <dbReference type="NCBI Taxonomy" id="456999"/>
    <lineage>
        <taxon>Eukaryota</taxon>
        <taxon>Fungi</taxon>
        <taxon>Dikarya</taxon>
        <taxon>Basidiomycota</taxon>
        <taxon>Agaricomycotina</taxon>
        <taxon>Agaricomycetes</taxon>
        <taxon>Cantharellales</taxon>
        <taxon>Ceratobasidiaceae</taxon>
        <taxon>Rhizoctonia</taxon>
    </lineage>
</organism>
<evidence type="ECO:0000256" key="4">
    <source>
        <dbReference type="ARBA" id="ARBA00040604"/>
    </source>
</evidence>
<evidence type="ECO:0000256" key="1">
    <source>
        <dbReference type="ARBA" id="ARBA00004173"/>
    </source>
</evidence>
<name>A0A8H3A5J9_9AGAM</name>
<gene>
    <name evidence="7" type="ORF">RDB_LOCUS34643</name>
</gene>
<feature type="compositionally biased region" description="Polar residues" evidence="5">
    <location>
        <begin position="59"/>
        <end position="68"/>
    </location>
</feature>
<dbReference type="GO" id="GO:0006979">
    <property type="term" value="P:response to oxidative stress"/>
    <property type="evidence" value="ECO:0007669"/>
    <property type="project" value="TreeGrafter"/>
</dbReference>
<feature type="compositionally biased region" description="Polar residues" evidence="5">
    <location>
        <begin position="264"/>
        <end position="273"/>
    </location>
</feature>
<evidence type="ECO:0000259" key="6">
    <source>
        <dbReference type="PROSITE" id="PS51886"/>
    </source>
</evidence>
<evidence type="ECO:0000256" key="5">
    <source>
        <dbReference type="SAM" id="MobiDB-lite"/>
    </source>
</evidence>
<evidence type="ECO:0000313" key="8">
    <source>
        <dbReference type="Proteomes" id="UP000663843"/>
    </source>
</evidence>
<feature type="region of interest" description="Disordered" evidence="5">
    <location>
        <begin position="1"/>
        <end position="91"/>
    </location>
</feature>
<dbReference type="EMBL" id="CAJMWT010001391">
    <property type="protein sequence ID" value="CAE6398017.1"/>
    <property type="molecule type" value="Genomic_DNA"/>
</dbReference>
<dbReference type="AlphaFoldDB" id="A0A8H3A5J9"/>
<evidence type="ECO:0000256" key="2">
    <source>
        <dbReference type="ARBA" id="ARBA00009540"/>
    </source>
</evidence>
<protein>
    <recommendedName>
        <fullName evidence="4">Oxidation resistance protein 1</fullName>
    </recommendedName>
</protein>
<proteinExistence type="inferred from homology"/>
<keyword evidence="3" id="KW-0496">Mitochondrion</keyword>
<dbReference type="SMART" id="SM00584">
    <property type="entry name" value="TLDc"/>
    <property type="match status" value="1"/>
</dbReference>
<dbReference type="Proteomes" id="UP000663843">
    <property type="component" value="Unassembled WGS sequence"/>
</dbReference>
<dbReference type="GO" id="GO:0005634">
    <property type="term" value="C:nucleus"/>
    <property type="evidence" value="ECO:0007669"/>
    <property type="project" value="TreeGrafter"/>
</dbReference>
<dbReference type="PANTHER" id="PTHR23354:SF62">
    <property type="entry name" value="MUSTARD, ISOFORM V"/>
    <property type="match status" value="1"/>
</dbReference>
<comment type="similarity">
    <text evidence="2">Belongs to the OXR1 family.</text>
</comment>
<feature type="compositionally biased region" description="Low complexity" evidence="5">
    <location>
        <begin position="9"/>
        <end position="29"/>
    </location>
</feature>